<feature type="region of interest" description="Disordered" evidence="2">
    <location>
        <begin position="596"/>
        <end position="703"/>
    </location>
</feature>
<gene>
    <name evidence="4" type="ORF">C2E21_3035</name>
</gene>
<dbReference type="STRING" id="3076.A0A2P6TVT3"/>
<feature type="compositionally biased region" description="Low complexity" evidence="2">
    <location>
        <begin position="620"/>
        <end position="653"/>
    </location>
</feature>
<evidence type="ECO:0000313" key="4">
    <source>
        <dbReference type="EMBL" id="PRW58175.1"/>
    </source>
</evidence>
<feature type="region of interest" description="Disordered" evidence="2">
    <location>
        <begin position="322"/>
        <end position="358"/>
    </location>
</feature>
<evidence type="ECO:0000256" key="2">
    <source>
        <dbReference type="SAM" id="MobiDB-lite"/>
    </source>
</evidence>
<sequence length="943" mass="94677">MGSSSGPSVERVIAEAYVKAAEVVLDARIVGSGRRAPPQPQKRAWFNLEVPEVEPAATTALERWRREAGLPLVLEIFLQPWGAQAAASAGGEQDRVETLLERWVVHYYPQLPEGAGGAPHLSRSQLARLSPSTVYKRLVITLRSLFTYLRVLPAYRMYRACKRQRGANFTLGYRLHSTLPGRAGSAGGSRRLQSFRFGGVDTPYGQFRISVDYQPASTVTILEQTTSPPPLPQIIADYLGGSGSSGSGDGGGPPLRHAMSASVFTGPAGPALSPRQASVLPLPLSSSPSGALQHAQQVQPGSSPAAGGGRLIRRSWSTSLRASQSPYRGLLSQSPSSELPSPVSARGEAPYGSAPQPVSLPAMLRQLSSSASKFAVGSPSGRPPLAKPPRTAVPISAPMAAPPGRPTASGAPLPSDSGSAGRGSLLASAAAAEDREDGSHGSGSLPGSSRQCSAPMCIPGRGTLECGSGAGQGRRLRSSNDLWALQQAAAMRKPLSAPVVSHMRHAAGSGQAAAAEGSTQVAGQRGASGAEAPPSPSPPAARLPLIPGTLDSESSGSAASSLYPTSCSPQLPFAFTPSAQSVSSFGARGPLESVARLERTSPRTGHLRTPSSGGGGGGAASMPHQAAAAALAAQQAAQRGAAGAHGAAATSGSAGSGGTSGFSPSSGGSVSGREVPTSTALMRRPSWSSRSYGPLAGEASSQGVGYSVSPMADPSLDSILAGSTPRQFTLAAGLPPPLAMAAGTHGPAAGAHLLSRVSSTVSACSAAAPPMLEYPAASADMGGGGGDEADVLPFALDEGAASPVKPRSPAPGAASEAAPGAELLPVSTAAGGAPAGRVVSPTGPAPAVDTDAAVGAFVRLIQEAPPLRLHNSRPPTRPGSADFAAGRAGGAGPGTSSGSDSSGATCLSDGRGLTLQAGLRQFSRIKERLRQKGIMLGPCPAEA</sequence>
<protein>
    <submittedName>
        <fullName evidence="4">Autophagy-related 13</fullName>
    </submittedName>
</protein>
<feature type="compositionally biased region" description="Low complexity" evidence="2">
    <location>
        <begin position="415"/>
        <end position="431"/>
    </location>
</feature>
<reference evidence="4 5" key="1">
    <citation type="journal article" date="2018" name="Plant J.">
        <title>Genome sequences of Chlorella sorokiniana UTEX 1602 and Micractinium conductrix SAG 241.80: implications to maltose excretion by a green alga.</title>
        <authorList>
            <person name="Arriola M.B."/>
            <person name="Velmurugan N."/>
            <person name="Zhang Y."/>
            <person name="Plunkett M.H."/>
            <person name="Hondzo H."/>
            <person name="Barney B.M."/>
        </authorList>
    </citation>
    <scope>NUCLEOTIDE SEQUENCE [LARGE SCALE GENOMIC DNA]</scope>
    <source>
        <strain evidence="5">UTEX 1602</strain>
    </source>
</reference>
<comment type="caution">
    <text evidence="4">The sequence shown here is derived from an EMBL/GenBank/DDBJ whole genome shotgun (WGS) entry which is preliminary data.</text>
</comment>
<dbReference type="InterPro" id="IPR018731">
    <property type="entry name" value="Atg13_N"/>
</dbReference>
<name>A0A2P6TVT3_CHLSO</name>
<dbReference type="EMBL" id="LHPG02000005">
    <property type="protein sequence ID" value="PRW58175.1"/>
    <property type="molecule type" value="Genomic_DNA"/>
</dbReference>
<dbReference type="InterPro" id="IPR036570">
    <property type="entry name" value="HORMA_dom_sf"/>
</dbReference>
<feature type="region of interest" description="Disordered" evidence="2">
    <location>
        <begin position="373"/>
        <end position="451"/>
    </location>
</feature>
<feature type="region of interest" description="Disordered" evidence="2">
    <location>
        <begin position="500"/>
        <end position="563"/>
    </location>
</feature>
<dbReference type="Gene3D" id="3.30.900.10">
    <property type="entry name" value="HORMA domain"/>
    <property type="match status" value="1"/>
</dbReference>
<feature type="compositionally biased region" description="Low complexity" evidence="2">
    <location>
        <begin position="506"/>
        <end position="518"/>
    </location>
</feature>
<feature type="compositionally biased region" description="Low complexity" evidence="2">
    <location>
        <begin position="330"/>
        <end position="344"/>
    </location>
</feature>
<dbReference type="InterPro" id="IPR040182">
    <property type="entry name" value="ATG13"/>
</dbReference>
<evidence type="ECO:0000256" key="1">
    <source>
        <dbReference type="ARBA" id="ARBA00023006"/>
    </source>
</evidence>
<accession>A0A2P6TVT3</accession>
<keyword evidence="1" id="KW-0072">Autophagy</keyword>
<feature type="compositionally biased region" description="Low complexity" evidence="2">
    <location>
        <begin position="280"/>
        <end position="289"/>
    </location>
</feature>
<keyword evidence="5" id="KW-1185">Reference proteome</keyword>
<feature type="compositionally biased region" description="Polar residues" evidence="2">
    <location>
        <begin position="676"/>
        <end position="691"/>
    </location>
</feature>
<organism evidence="4 5">
    <name type="scientific">Chlorella sorokiniana</name>
    <name type="common">Freshwater green alga</name>
    <dbReference type="NCBI Taxonomy" id="3076"/>
    <lineage>
        <taxon>Eukaryota</taxon>
        <taxon>Viridiplantae</taxon>
        <taxon>Chlorophyta</taxon>
        <taxon>core chlorophytes</taxon>
        <taxon>Trebouxiophyceae</taxon>
        <taxon>Chlorellales</taxon>
        <taxon>Chlorellaceae</taxon>
        <taxon>Chlorella clade</taxon>
        <taxon>Chlorella</taxon>
    </lineage>
</organism>
<feature type="compositionally biased region" description="Gly residues" evidence="2">
    <location>
        <begin position="240"/>
        <end position="253"/>
    </location>
</feature>
<dbReference type="PANTHER" id="PTHR13430">
    <property type="match status" value="1"/>
</dbReference>
<evidence type="ECO:0000259" key="3">
    <source>
        <dbReference type="Pfam" id="PF10033"/>
    </source>
</evidence>
<dbReference type="Pfam" id="PF10033">
    <property type="entry name" value="ATG13"/>
    <property type="match status" value="1"/>
</dbReference>
<dbReference type="GO" id="GO:0000045">
    <property type="term" value="P:autophagosome assembly"/>
    <property type="evidence" value="ECO:0007669"/>
    <property type="project" value="InterPro"/>
</dbReference>
<dbReference type="AlphaFoldDB" id="A0A2P6TVT3"/>
<feature type="region of interest" description="Disordered" evidence="2">
    <location>
        <begin position="224"/>
        <end position="310"/>
    </location>
</feature>
<feature type="domain" description="Autophagy-related protein 13 N-terminal" evidence="3">
    <location>
        <begin position="13"/>
        <end position="215"/>
    </location>
</feature>
<dbReference type="GO" id="GO:1990316">
    <property type="term" value="C:Atg1/ULK1 kinase complex"/>
    <property type="evidence" value="ECO:0007669"/>
    <property type="project" value="InterPro"/>
</dbReference>
<proteinExistence type="predicted"/>
<evidence type="ECO:0000313" key="5">
    <source>
        <dbReference type="Proteomes" id="UP000239899"/>
    </source>
</evidence>
<feature type="compositionally biased region" description="Low complexity" evidence="2">
    <location>
        <begin position="661"/>
        <end position="672"/>
    </location>
</feature>
<feature type="compositionally biased region" description="Low complexity" evidence="2">
    <location>
        <begin position="552"/>
        <end position="561"/>
    </location>
</feature>
<dbReference type="Proteomes" id="UP000239899">
    <property type="component" value="Unassembled WGS sequence"/>
</dbReference>
<dbReference type="OrthoDB" id="70161at2759"/>
<feature type="region of interest" description="Disordered" evidence="2">
    <location>
        <begin position="866"/>
        <end position="905"/>
    </location>
</feature>